<dbReference type="Gene3D" id="3.90.550.10">
    <property type="entry name" value="Spore Coat Polysaccharide Biosynthesis Protein SpsA, Chain A"/>
    <property type="match status" value="1"/>
</dbReference>
<accession>A0A6J7WLD6</accession>
<dbReference type="SUPFAM" id="SSF53448">
    <property type="entry name" value="Nucleotide-diphospho-sugar transferases"/>
    <property type="match status" value="1"/>
</dbReference>
<evidence type="ECO:0000256" key="1">
    <source>
        <dbReference type="ARBA" id="ARBA00006739"/>
    </source>
</evidence>
<keyword evidence="3" id="KW-0808">Transferase</keyword>
<evidence type="ECO:0008006" key="5">
    <source>
        <dbReference type="Google" id="ProtNLM"/>
    </source>
</evidence>
<dbReference type="EMBL" id="LR798244">
    <property type="protein sequence ID" value="CAB5217055.1"/>
    <property type="molecule type" value="Genomic_DNA"/>
</dbReference>
<proteinExistence type="inferred from homology"/>
<evidence type="ECO:0000256" key="2">
    <source>
        <dbReference type="ARBA" id="ARBA00022676"/>
    </source>
</evidence>
<comment type="similarity">
    <text evidence="1">Belongs to the glycosyltransferase 2 family.</text>
</comment>
<dbReference type="PANTHER" id="PTHR43179:SF12">
    <property type="entry name" value="GALACTOFURANOSYLTRANSFERASE GLFT2"/>
    <property type="match status" value="1"/>
</dbReference>
<keyword evidence="2" id="KW-0328">Glycosyltransferase</keyword>
<organism evidence="4">
    <name type="scientific">uncultured Caudovirales phage</name>
    <dbReference type="NCBI Taxonomy" id="2100421"/>
    <lineage>
        <taxon>Viruses</taxon>
        <taxon>Duplodnaviria</taxon>
        <taxon>Heunggongvirae</taxon>
        <taxon>Uroviricota</taxon>
        <taxon>Caudoviricetes</taxon>
        <taxon>Peduoviridae</taxon>
        <taxon>Maltschvirus</taxon>
        <taxon>Maltschvirus maltsch</taxon>
    </lineage>
</organism>
<dbReference type="GO" id="GO:0016757">
    <property type="term" value="F:glycosyltransferase activity"/>
    <property type="evidence" value="ECO:0007669"/>
    <property type="project" value="UniProtKB-KW"/>
</dbReference>
<dbReference type="InterPro" id="IPR029044">
    <property type="entry name" value="Nucleotide-diphossugar_trans"/>
</dbReference>
<reference evidence="4" key="1">
    <citation type="submission" date="2020-05" db="EMBL/GenBank/DDBJ databases">
        <authorList>
            <person name="Chiriac C."/>
            <person name="Salcher M."/>
            <person name="Ghai R."/>
            <person name="Kavagutti S V."/>
        </authorList>
    </citation>
    <scope>NUCLEOTIDE SEQUENCE</scope>
</reference>
<dbReference type="PANTHER" id="PTHR43179">
    <property type="entry name" value="RHAMNOSYLTRANSFERASE WBBL"/>
    <property type="match status" value="1"/>
</dbReference>
<sequence length="214" mass="24136">MIPVMVVPILTRPELLQRMLDTIDYSIEHLVIIDNGGVVDRVVTRKVENVHILNMPSNLGVAGSWNLGIKCLPFAPWWLVANFDLEWPAGSLDRFAQQANQDIVLLAEAQPPWCAFTVGANVVDRVGLFDESFHPAYFEDDDYGWRCHHAGMQVVQSDIAVTHSNSSTVAEPRYKERNLLTFGNNAQYHHAKQAAGDLGEGRWSLTRRRVNSWD</sequence>
<evidence type="ECO:0000313" key="4">
    <source>
        <dbReference type="EMBL" id="CAB5217055.1"/>
    </source>
</evidence>
<protein>
    <recommendedName>
        <fullName evidence="5">Glycosyltransferase 2-like domain-containing protein</fullName>
    </recommendedName>
</protein>
<name>A0A6J7WLD6_9CAUD</name>
<gene>
    <name evidence="4" type="ORF">UFOVP199_38</name>
</gene>
<evidence type="ECO:0000256" key="3">
    <source>
        <dbReference type="ARBA" id="ARBA00022679"/>
    </source>
</evidence>